<dbReference type="OrthoDB" id="1682150at2"/>
<feature type="transmembrane region" description="Helical" evidence="1">
    <location>
        <begin position="102"/>
        <end position="124"/>
    </location>
</feature>
<feature type="transmembrane region" description="Helical" evidence="1">
    <location>
        <begin position="66"/>
        <end position="87"/>
    </location>
</feature>
<dbReference type="InterPro" id="IPR025664">
    <property type="entry name" value="Spore_III_AC/AD"/>
</dbReference>
<evidence type="ECO:0000313" key="3">
    <source>
        <dbReference type="Proteomes" id="UP000282654"/>
    </source>
</evidence>
<organism evidence="2 3">
    <name type="scientific">Thermodesulfitimonas autotrophica</name>
    <dbReference type="NCBI Taxonomy" id="1894989"/>
    <lineage>
        <taxon>Bacteria</taxon>
        <taxon>Bacillati</taxon>
        <taxon>Bacillota</taxon>
        <taxon>Clostridia</taxon>
        <taxon>Thermoanaerobacterales</taxon>
        <taxon>Thermoanaerobacteraceae</taxon>
        <taxon>Thermodesulfitimonas</taxon>
    </lineage>
</organism>
<dbReference type="NCBIfam" id="TIGR02849">
    <property type="entry name" value="spore_III_AD"/>
    <property type="match status" value="1"/>
</dbReference>
<keyword evidence="1" id="KW-0472">Membrane</keyword>
<keyword evidence="1" id="KW-0812">Transmembrane</keyword>
<gene>
    <name evidence="2" type="ORF">EDD75_0046</name>
</gene>
<dbReference type="RefSeq" id="WP_123926322.1">
    <property type="nucleotide sequence ID" value="NZ_RKRE01000001.1"/>
</dbReference>
<dbReference type="InterPro" id="IPR014211">
    <property type="entry name" value="Spore_III_AD"/>
</dbReference>
<keyword evidence="1" id="KW-1133">Transmembrane helix</keyword>
<evidence type="ECO:0000256" key="1">
    <source>
        <dbReference type="SAM" id="Phobius"/>
    </source>
</evidence>
<dbReference type="AlphaFoldDB" id="A0A3N5BNK3"/>
<proteinExistence type="predicted"/>
<dbReference type="Proteomes" id="UP000282654">
    <property type="component" value="Unassembled WGS sequence"/>
</dbReference>
<comment type="caution">
    <text evidence="2">The sequence shown here is derived from an EMBL/GenBank/DDBJ whole genome shotgun (WGS) entry which is preliminary data.</text>
</comment>
<protein>
    <submittedName>
        <fullName evidence="2">Stage III sporulation protein AD</fullName>
    </submittedName>
</protein>
<evidence type="ECO:0000313" key="2">
    <source>
        <dbReference type="EMBL" id="RPF49242.1"/>
    </source>
</evidence>
<reference evidence="2 3" key="1">
    <citation type="submission" date="2018-11" db="EMBL/GenBank/DDBJ databases">
        <title>Genomic Encyclopedia of Type Strains, Phase IV (KMG-IV): sequencing the most valuable type-strain genomes for metagenomic binning, comparative biology and taxonomic classification.</title>
        <authorList>
            <person name="Goeker M."/>
        </authorList>
    </citation>
    <scope>NUCLEOTIDE SEQUENCE [LARGE SCALE GENOMIC DNA]</scope>
    <source>
        <strain evidence="2 3">DSM 102936</strain>
    </source>
</reference>
<accession>A0A3N5BNK3</accession>
<keyword evidence="3" id="KW-1185">Reference proteome</keyword>
<feature type="transmembrane region" description="Helical" evidence="1">
    <location>
        <begin position="31"/>
        <end position="54"/>
    </location>
</feature>
<sequence length="128" mass="13241">MNILQVVGFALIAAVLTVVLRREKPELALGVAVTAGVIIFLGFVGKIGAVVTVVSGVANRAGLNMVYLDTILKIVGIAYLADFGAQICRDAGEGALATKVEFAAKVLILMLALPIVAGLLDLLLKLVV</sequence>
<dbReference type="EMBL" id="RKRE01000001">
    <property type="protein sequence ID" value="RPF49242.1"/>
    <property type="molecule type" value="Genomic_DNA"/>
</dbReference>
<dbReference type="Pfam" id="PF06686">
    <property type="entry name" value="SpoIIIAC"/>
    <property type="match status" value="2"/>
</dbReference>
<name>A0A3N5BNK3_9THEO</name>